<protein>
    <recommendedName>
        <fullName evidence="1">DUF7673 domain-containing protein</fullName>
    </recommendedName>
</protein>
<dbReference type="EMBL" id="LJYG01000049">
    <property type="protein sequence ID" value="KRQ14258.1"/>
    <property type="molecule type" value="Genomic_DNA"/>
</dbReference>
<dbReference type="RefSeq" id="WP_057747056.1">
    <property type="nucleotide sequence ID" value="NZ_LJYG01000049.1"/>
</dbReference>
<evidence type="ECO:0000313" key="3">
    <source>
        <dbReference type="Proteomes" id="UP000051936"/>
    </source>
</evidence>
<name>A0A0R3E499_9BRAD</name>
<reference evidence="2 3" key="1">
    <citation type="submission" date="2015-09" db="EMBL/GenBank/DDBJ databases">
        <title>Draft Genome Sequence of Bradyrhizobium manausense Strain BR 3351T, a Novel Symbiotic Nitrogen-Fixing Alphaproteobacterium Isolated from Brazilian Amazon Rain Forest.</title>
        <authorList>
            <person name="De Araujo J.L."/>
            <person name="Zilli J.E."/>
        </authorList>
    </citation>
    <scope>NUCLEOTIDE SEQUENCE [LARGE SCALE GENOMIC DNA]</scope>
    <source>
        <strain evidence="2 3">BR3351</strain>
    </source>
</reference>
<evidence type="ECO:0000259" key="1">
    <source>
        <dbReference type="Pfam" id="PF24720"/>
    </source>
</evidence>
<comment type="caution">
    <text evidence="2">The sequence shown here is derived from an EMBL/GenBank/DDBJ whole genome shotgun (WGS) entry which is preliminary data.</text>
</comment>
<dbReference type="OrthoDB" id="7276762at2"/>
<keyword evidence="3" id="KW-1185">Reference proteome</keyword>
<sequence>MLYTLGDLDALHRLLKIAQNRSGQSRRVANFLLAWWNASRDGGFDLTDLWNVDTEIAEDMVTVFRMVSTCRYYPDHFGLGEDFEGLVTQWRSARRKTRRA</sequence>
<dbReference type="Proteomes" id="UP000051936">
    <property type="component" value="Unassembled WGS sequence"/>
</dbReference>
<proteinExistence type="predicted"/>
<accession>A0A0R3E499</accession>
<organism evidence="2 3">
    <name type="scientific">Bradyrhizobium manausense</name>
    <dbReference type="NCBI Taxonomy" id="989370"/>
    <lineage>
        <taxon>Bacteria</taxon>
        <taxon>Pseudomonadati</taxon>
        <taxon>Pseudomonadota</taxon>
        <taxon>Alphaproteobacteria</taxon>
        <taxon>Hyphomicrobiales</taxon>
        <taxon>Nitrobacteraceae</taxon>
        <taxon>Bradyrhizobium</taxon>
    </lineage>
</organism>
<feature type="domain" description="DUF7673" evidence="1">
    <location>
        <begin position="9"/>
        <end position="91"/>
    </location>
</feature>
<dbReference type="AlphaFoldDB" id="A0A0R3E499"/>
<dbReference type="InterPro" id="IPR056090">
    <property type="entry name" value="DUF7673"/>
</dbReference>
<evidence type="ECO:0000313" key="2">
    <source>
        <dbReference type="EMBL" id="KRQ14258.1"/>
    </source>
</evidence>
<gene>
    <name evidence="2" type="ORF">AOQ71_13350</name>
</gene>
<dbReference type="Pfam" id="PF24720">
    <property type="entry name" value="DUF7673"/>
    <property type="match status" value="1"/>
</dbReference>
<dbReference type="STRING" id="989370.AOQ71_13350"/>